<feature type="domain" description="Histidine kinase" evidence="9">
    <location>
        <begin position="258"/>
        <end position="397"/>
    </location>
</feature>
<dbReference type="InterPro" id="IPR039028">
    <property type="entry name" value="BCKD/PDK"/>
</dbReference>
<dbReference type="AlphaFoldDB" id="A0A507D822"/>
<dbReference type="OrthoDB" id="3264224at2759"/>
<dbReference type="GO" id="GO:0010906">
    <property type="term" value="P:regulation of glucose metabolic process"/>
    <property type="evidence" value="ECO:0007669"/>
    <property type="project" value="TreeGrafter"/>
</dbReference>
<dbReference type="EMBL" id="QEAM01000073">
    <property type="protein sequence ID" value="TPX47624.1"/>
    <property type="molecule type" value="Genomic_DNA"/>
</dbReference>
<keyword evidence="4 8" id="KW-0547">Nucleotide-binding</keyword>
<dbReference type="GO" id="GO:0004740">
    <property type="term" value="F:pyruvate dehydrogenase (acetyl-transferring) kinase activity"/>
    <property type="evidence" value="ECO:0007669"/>
    <property type="project" value="TreeGrafter"/>
</dbReference>
<dbReference type="GO" id="GO:0005524">
    <property type="term" value="F:ATP binding"/>
    <property type="evidence" value="ECO:0007669"/>
    <property type="project" value="UniProtKB-UniRule"/>
</dbReference>
<keyword evidence="5 8" id="KW-0418">Kinase</keyword>
<keyword evidence="6 8" id="KW-0067">ATP-binding</keyword>
<dbReference type="SUPFAM" id="SSF55874">
    <property type="entry name" value="ATPase domain of HSP90 chaperone/DNA topoisomerase II/histidine kinase"/>
    <property type="match status" value="1"/>
</dbReference>
<comment type="caution">
    <text evidence="10">The sequence shown here is derived from an EMBL/GenBank/DDBJ whole genome shotgun (WGS) entry which is preliminary data.</text>
</comment>
<dbReference type="InterPro" id="IPR003594">
    <property type="entry name" value="HATPase_dom"/>
</dbReference>
<evidence type="ECO:0000256" key="2">
    <source>
        <dbReference type="ARBA" id="ARBA00022553"/>
    </source>
</evidence>
<sequence length="405" mass="46015">MTARTQSAMGILRSSCPPRLRTRTAKSQGHTSDITRRAHQESLGLNTYEFYDNTVHTFATMETTPVTLHYLLELGKQQSIIESGRYLHEELPKRMARRCKALQNLPFIIGVNPWIRSVHNLYKDSFDTLRAIPEVKDEQSEAYFSRILRALVEDHNDVIPKLAKGFMECEKYMKRKESTDFLDKMINARIGIRVLAEHHLALREYHPAWIGIVNTRLSPASLVRKVADQVQELCEINYGSAPEVELTGHIDTIFAYIPVHLEYVLTELLKNAFRATVEYGQKTRQMDLPPIEVTIGRGLEEISFRVRDQGGGIPEHELNKVWEYSYTTVPKYNESESDALSTISRMNMQRGMGGPMAGLGFGLPMSRIYAQYFGGTMDIKVVEAHGCDAFLMVPNISTLTATLQI</sequence>
<dbReference type="PANTHER" id="PTHR11947:SF20">
    <property type="entry name" value="[3-METHYL-2-OXOBUTANOATE DEHYDROGENASE [LIPOAMIDE]] KINASE, MITOCHONDRIAL"/>
    <property type="match status" value="1"/>
</dbReference>
<dbReference type="SUPFAM" id="SSF69012">
    <property type="entry name" value="alpha-ketoacid dehydrogenase kinase, N-terminal domain"/>
    <property type="match status" value="1"/>
</dbReference>
<protein>
    <recommendedName>
        <fullName evidence="8">Protein-serine/threonine kinase</fullName>
        <ecNumber evidence="8">2.7.11.-</ecNumber>
    </recommendedName>
</protein>
<dbReference type="Pfam" id="PF02518">
    <property type="entry name" value="HATPase_c"/>
    <property type="match status" value="1"/>
</dbReference>
<keyword evidence="7 8" id="KW-0496">Mitochondrion</keyword>
<dbReference type="InterPro" id="IPR036890">
    <property type="entry name" value="HATPase_C_sf"/>
</dbReference>
<evidence type="ECO:0000256" key="6">
    <source>
        <dbReference type="ARBA" id="ARBA00022840"/>
    </source>
</evidence>
<keyword evidence="2" id="KW-0597">Phosphoprotein</keyword>
<evidence type="ECO:0000313" key="10">
    <source>
        <dbReference type="EMBL" id="TPX47624.1"/>
    </source>
</evidence>
<evidence type="ECO:0000259" key="9">
    <source>
        <dbReference type="PROSITE" id="PS50109"/>
    </source>
</evidence>
<keyword evidence="3 8" id="KW-0808">Transferase</keyword>
<dbReference type="InterPro" id="IPR036784">
    <property type="entry name" value="AK/P_DHK_N_sf"/>
</dbReference>
<dbReference type="PANTHER" id="PTHR11947">
    <property type="entry name" value="PYRUVATE DEHYDROGENASE KINASE"/>
    <property type="match status" value="1"/>
</dbReference>
<comment type="similarity">
    <text evidence="1 8">Belongs to the PDK/BCKDK protein kinase family.</text>
</comment>
<reference evidence="10 11" key="1">
    <citation type="journal article" date="2019" name="Sci. Rep.">
        <title>Comparative genomics of chytrid fungi reveal insights into the obligate biotrophic and pathogenic lifestyle of Synchytrium endobioticum.</title>
        <authorList>
            <person name="van de Vossenberg B.T.L.H."/>
            <person name="Warris S."/>
            <person name="Nguyen H.D.T."/>
            <person name="van Gent-Pelzer M.P.E."/>
            <person name="Joly D.L."/>
            <person name="van de Geest H.C."/>
            <person name="Bonants P.J.M."/>
            <person name="Smith D.S."/>
            <person name="Levesque C.A."/>
            <person name="van der Lee T.A.J."/>
        </authorList>
    </citation>
    <scope>NUCLEOTIDE SEQUENCE [LARGE SCALE GENOMIC DNA]</scope>
    <source>
        <strain evidence="10 11">LEV6574</strain>
    </source>
</reference>
<dbReference type="VEuPathDB" id="FungiDB:SeMB42_g00405"/>
<evidence type="ECO:0000256" key="3">
    <source>
        <dbReference type="ARBA" id="ARBA00022679"/>
    </source>
</evidence>
<accession>A0A507D822</accession>
<evidence type="ECO:0000256" key="8">
    <source>
        <dbReference type="RuleBase" id="RU366032"/>
    </source>
</evidence>
<dbReference type="PROSITE" id="PS50109">
    <property type="entry name" value="HIS_KIN"/>
    <property type="match status" value="1"/>
</dbReference>
<dbReference type="InterPro" id="IPR005467">
    <property type="entry name" value="His_kinase_dom"/>
</dbReference>
<dbReference type="InterPro" id="IPR018955">
    <property type="entry name" value="BCDHK/PDK_N"/>
</dbReference>
<evidence type="ECO:0000256" key="5">
    <source>
        <dbReference type="ARBA" id="ARBA00022777"/>
    </source>
</evidence>
<gene>
    <name evidence="10" type="ORF">SeLEV6574_g02557</name>
</gene>
<name>A0A507D822_9FUNG</name>
<dbReference type="Proteomes" id="UP000320475">
    <property type="component" value="Unassembled WGS sequence"/>
</dbReference>
<organism evidence="10 11">
    <name type="scientific">Synchytrium endobioticum</name>
    <dbReference type="NCBI Taxonomy" id="286115"/>
    <lineage>
        <taxon>Eukaryota</taxon>
        <taxon>Fungi</taxon>
        <taxon>Fungi incertae sedis</taxon>
        <taxon>Chytridiomycota</taxon>
        <taxon>Chytridiomycota incertae sedis</taxon>
        <taxon>Chytridiomycetes</taxon>
        <taxon>Synchytriales</taxon>
        <taxon>Synchytriaceae</taxon>
        <taxon>Synchytrium</taxon>
    </lineage>
</organism>
<dbReference type="GO" id="GO:0005759">
    <property type="term" value="C:mitochondrial matrix"/>
    <property type="evidence" value="ECO:0007669"/>
    <property type="project" value="UniProtKB-SubCell"/>
</dbReference>
<comment type="subcellular location">
    <subcellularLocation>
        <location evidence="8">Mitochondrion matrix</location>
    </subcellularLocation>
</comment>
<evidence type="ECO:0000256" key="1">
    <source>
        <dbReference type="ARBA" id="ARBA00006155"/>
    </source>
</evidence>
<dbReference type="SMART" id="SM00387">
    <property type="entry name" value="HATPase_c"/>
    <property type="match status" value="1"/>
</dbReference>
<dbReference type="EC" id="2.7.11.-" evidence="8"/>
<evidence type="ECO:0000313" key="11">
    <source>
        <dbReference type="Proteomes" id="UP000320475"/>
    </source>
</evidence>
<evidence type="ECO:0000256" key="4">
    <source>
        <dbReference type="ARBA" id="ARBA00022741"/>
    </source>
</evidence>
<proteinExistence type="inferred from homology"/>
<evidence type="ECO:0000256" key="7">
    <source>
        <dbReference type="ARBA" id="ARBA00023128"/>
    </source>
</evidence>
<dbReference type="Gene3D" id="3.30.565.10">
    <property type="entry name" value="Histidine kinase-like ATPase, C-terminal domain"/>
    <property type="match status" value="1"/>
</dbReference>
<dbReference type="Gene3D" id="1.20.140.20">
    <property type="entry name" value="Alpha-ketoacid/pyruvate dehydrogenase kinase, N-terminal domain"/>
    <property type="match status" value="1"/>
</dbReference>
<dbReference type="Pfam" id="PF10436">
    <property type="entry name" value="BCDHK_Adom3"/>
    <property type="match status" value="1"/>
</dbReference>